<dbReference type="Proteomes" id="UP000636709">
    <property type="component" value="Unassembled WGS sequence"/>
</dbReference>
<dbReference type="InterPro" id="IPR003175">
    <property type="entry name" value="CDI_dom"/>
</dbReference>
<evidence type="ECO:0000313" key="5">
    <source>
        <dbReference type="EMBL" id="KAF8685327.1"/>
    </source>
</evidence>
<evidence type="ECO:0000256" key="3">
    <source>
        <dbReference type="SAM" id="MobiDB-lite"/>
    </source>
</evidence>
<evidence type="ECO:0000259" key="4">
    <source>
        <dbReference type="Pfam" id="PF02234"/>
    </source>
</evidence>
<keyword evidence="2" id="KW-0649">Protein kinase inhibitor</keyword>
<gene>
    <name evidence="5" type="ORF">HU200_044030</name>
</gene>
<dbReference type="InterPro" id="IPR044898">
    <property type="entry name" value="CDI_dom_sf"/>
</dbReference>
<feature type="domain" description="Cyclin-dependent kinase inhibitor" evidence="4">
    <location>
        <begin position="151"/>
        <end position="192"/>
    </location>
</feature>
<organism evidence="5 6">
    <name type="scientific">Digitaria exilis</name>
    <dbReference type="NCBI Taxonomy" id="1010633"/>
    <lineage>
        <taxon>Eukaryota</taxon>
        <taxon>Viridiplantae</taxon>
        <taxon>Streptophyta</taxon>
        <taxon>Embryophyta</taxon>
        <taxon>Tracheophyta</taxon>
        <taxon>Spermatophyta</taxon>
        <taxon>Magnoliopsida</taxon>
        <taxon>Liliopsida</taxon>
        <taxon>Poales</taxon>
        <taxon>Poaceae</taxon>
        <taxon>PACMAD clade</taxon>
        <taxon>Panicoideae</taxon>
        <taxon>Panicodae</taxon>
        <taxon>Paniceae</taxon>
        <taxon>Anthephorinae</taxon>
        <taxon>Digitaria</taxon>
    </lineage>
</organism>
<comment type="similarity">
    <text evidence="1">Belongs to the CDI family. ICK/KRP subfamily.</text>
</comment>
<accession>A0A835EFT1</accession>
<dbReference type="Gene3D" id="4.10.365.10">
    <property type="entry name" value="p27"/>
    <property type="match status" value="1"/>
</dbReference>
<reference evidence="5" key="1">
    <citation type="submission" date="2020-07" db="EMBL/GenBank/DDBJ databases">
        <title>Genome sequence and genetic diversity analysis of an under-domesticated orphan crop, white fonio (Digitaria exilis).</title>
        <authorList>
            <person name="Bennetzen J.L."/>
            <person name="Chen S."/>
            <person name="Ma X."/>
            <person name="Wang X."/>
            <person name="Yssel A.E.J."/>
            <person name="Chaluvadi S.R."/>
            <person name="Johnson M."/>
            <person name="Gangashetty P."/>
            <person name="Hamidou F."/>
            <person name="Sanogo M.D."/>
            <person name="Zwaenepoel A."/>
            <person name="Wallace J."/>
            <person name="Van De Peer Y."/>
            <person name="Van Deynze A."/>
        </authorList>
    </citation>
    <scope>NUCLEOTIDE SEQUENCE</scope>
    <source>
        <tissue evidence="5">Leaves</tissue>
    </source>
</reference>
<sequence length="194" mass="20200">MGKCVRIRSSSNHPPPSPSSAGEAAAYLTLRSGRRVPVATCSSPAGRRHHRHGSSSSACRRCGAKGRTCGGSPGRRKSVGPTPAVLGGGGGGPEEEDKPPSSKASPVDGRKDSTEPNTPLAGGDAVRANNHVQSRKSGDVAGKQSPSPLVEAEMEAFFAAAELAERRRFAAAYNYDVALDRPLEGRFEWAPVNT</sequence>
<protein>
    <recommendedName>
        <fullName evidence="4">Cyclin-dependent kinase inhibitor domain-containing protein</fullName>
    </recommendedName>
</protein>
<keyword evidence="6" id="KW-1185">Reference proteome</keyword>
<dbReference type="GO" id="GO:0004861">
    <property type="term" value="F:cyclin-dependent protein serine/threonine kinase inhibitor activity"/>
    <property type="evidence" value="ECO:0007669"/>
    <property type="project" value="InterPro"/>
</dbReference>
<evidence type="ECO:0000256" key="1">
    <source>
        <dbReference type="ARBA" id="ARBA00010274"/>
    </source>
</evidence>
<dbReference type="GO" id="GO:0051726">
    <property type="term" value="P:regulation of cell cycle"/>
    <property type="evidence" value="ECO:0007669"/>
    <property type="project" value="InterPro"/>
</dbReference>
<dbReference type="Pfam" id="PF02234">
    <property type="entry name" value="CDI"/>
    <property type="match status" value="1"/>
</dbReference>
<dbReference type="EMBL" id="JACEFO010002087">
    <property type="protein sequence ID" value="KAF8685327.1"/>
    <property type="molecule type" value="Genomic_DNA"/>
</dbReference>
<comment type="caution">
    <text evidence="5">The sequence shown here is derived from an EMBL/GenBank/DDBJ whole genome shotgun (WGS) entry which is preliminary data.</text>
</comment>
<dbReference type="InterPro" id="IPR044275">
    <property type="entry name" value="KRP"/>
</dbReference>
<name>A0A835EFT1_9POAL</name>
<evidence type="ECO:0000256" key="2">
    <source>
        <dbReference type="ARBA" id="ARBA00023013"/>
    </source>
</evidence>
<evidence type="ECO:0000313" key="6">
    <source>
        <dbReference type="Proteomes" id="UP000636709"/>
    </source>
</evidence>
<dbReference type="OrthoDB" id="677401at2759"/>
<feature type="region of interest" description="Disordered" evidence="3">
    <location>
        <begin position="1"/>
        <end position="147"/>
    </location>
</feature>
<dbReference type="GO" id="GO:0005634">
    <property type="term" value="C:nucleus"/>
    <property type="evidence" value="ECO:0007669"/>
    <property type="project" value="InterPro"/>
</dbReference>
<dbReference type="AlphaFoldDB" id="A0A835EFT1"/>
<proteinExistence type="inferred from homology"/>
<dbReference type="PANTHER" id="PTHR46776">
    <property type="entry name" value="CYCLIN-DEPENDENT KINASE INHIBITOR 4-RELATED"/>
    <property type="match status" value="1"/>
</dbReference>